<dbReference type="EMBL" id="LYXE01000063">
    <property type="protein sequence ID" value="PDV99887.1"/>
    <property type="molecule type" value="Genomic_DNA"/>
</dbReference>
<name>A0A2H3KP03_9CHLR</name>
<dbReference type="AlphaFoldDB" id="A0A2H3KP03"/>
<reference evidence="3 4" key="1">
    <citation type="submission" date="2016-05" db="EMBL/GenBank/DDBJ databases">
        <authorList>
            <person name="Lavstsen T."/>
            <person name="Jespersen J.S."/>
        </authorList>
    </citation>
    <scope>NUCLEOTIDE SEQUENCE [LARGE SCALE GENOMIC DNA]</scope>
    <source>
        <strain evidence="3 4">B7-9</strain>
    </source>
</reference>
<dbReference type="InterPro" id="IPR013809">
    <property type="entry name" value="ENTH"/>
</dbReference>
<keyword evidence="1" id="KW-0472">Membrane</keyword>
<dbReference type="OrthoDB" id="166571at2"/>
<accession>A0A2H3KP03</accession>
<feature type="transmembrane region" description="Helical" evidence="1">
    <location>
        <begin position="45"/>
        <end position="62"/>
    </location>
</feature>
<feature type="domain" description="ENTH" evidence="2">
    <location>
        <begin position="1"/>
        <end position="78"/>
    </location>
</feature>
<dbReference type="PROSITE" id="PS50942">
    <property type="entry name" value="ENTH"/>
    <property type="match status" value="1"/>
</dbReference>
<comment type="caution">
    <text evidence="3">The sequence shown here is derived from an EMBL/GenBank/DDBJ whole genome shotgun (WGS) entry which is preliminary data.</text>
</comment>
<evidence type="ECO:0000313" key="4">
    <source>
        <dbReference type="Proteomes" id="UP000220922"/>
    </source>
</evidence>
<gene>
    <name evidence="3" type="ORF">A9Q02_01355</name>
</gene>
<evidence type="ECO:0000256" key="1">
    <source>
        <dbReference type="SAM" id="Phobius"/>
    </source>
</evidence>
<dbReference type="RefSeq" id="WP_097651652.1">
    <property type="nucleotide sequence ID" value="NZ_LYXE01000063.1"/>
</dbReference>
<proteinExistence type="predicted"/>
<dbReference type="Proteomes" id="UP000220922">
    <property type="component" value="Unassembled WGS sequence"/>
</dbReference>
<keyword evidence="1" id="KW-1133">Transmembrane helix</keyword>
<sequence>MEASSGENLSRWQREINNILEVQISRYPFLVQMRALMRQLQDERANWPVLLPLLLVFFVIVYRNERKKVKRLLRHLAE</sequence>
<keyword evidence="4" id="KW-1185">Reference proteome</keyword>
<organism evidence="3 4">
    <name type="scientific">Candidatus Chloroploca asiatica</name>
    <dbReference type="NCBI Taxonomy" id="1506545"/>
    <lineage>
        <taxon>Bacteria</taxon>
        <taxon>Bacillati</taxon>
        <taxon>Chloroflexota</taxon>
        <taxon>Chloroflexia</taxon>
        <taxon>Chloroflexales</taxon>
        <taxon>Chloroflexineae</taxon>
        <taxon>Oscillochloridaceae</taxon>
        <taxon>Candidatus Chloroploca</taxon>
    </lineage>
</organism>
<evidence type="ECO:0000313" key="3">
    <source>
        <dbReference type="EMBL" id="PDV99887.1"/>
    </source>
</evidence>
<evidence type="ECO:0000259" key="2">
    <source>
        <dbReference type="PROSITE" id="PS50942"/>
    </source>
</evidence>
<keyword evidence="1" id="KW-0812">Transmembrane</keyword>
<protein>
    <recommendedName>
        <fullName evidence="2">ENTH domain-containing protein</fullName>
    </recommendedName>
</protein>